<accession>A0ABT7TKN8</accession>
<dbReference type="RefSeq" id="WP_289471675.1">
    <property type="nucleotide sequence ID" value="NZ_JAUCMN010000001.1"/>
</dbReference>
<protein>
    <submittedName>
        <fullName evidence="1">DUF6510 family protein</fullName>
    </submittedName>
</protein>
<proteinExistence type="predicted"/>
<organism evidence="1 2">
    <name type="scientific">Curtobacterium caseinilyticum</name>
    <dbReference type="NCBI Taxonomy" id="3055137"/>
    <lineage>
        <taxon>Bacteria</taxon>
        <taxon>Bacillati</taxon>
        <taxon>Actinomycetota</taxon>
        <taxon>Actinomycetes</taxon>
        <taxon>Micrococcales</taxon>
        <taxon>Microbacteriaceae</taxon>
        <taxon>Curtobacterium</taxon>
    </lineage>
</organism>
<gene>
    <name evidence="1" type="ORF">QUG93_00495</name>
</gene>
<dbReference type="Proteomes" id="UP001236404">
    <property type="component" value="Unassembled WGS sequence"/>
</dbReference>
<keyword evidence="2" id="KW-1185">Reference proteome</keyword>
<sequence>MVVDGNAVAGLLDGVLGSEPTTARLRCRGCGSTGVLARTRVHVSAMGAVARCRDCDAVLVTVVETPAGRLVGLPGARTVAVG</sequence>
<name>A0ABT7TKN8_9MICO</name>
<dbReference type="EMBL" id="JAUCMN010000001">
    <property type="protein sequence ID" value="MDM7890156.1"/>
    <property type="molecule type" value="Genomic_DNA"/>
</dbReference>
<dbReference type="Pfam" id="PF20120">
    <property type="entry name" value="DUF6510"/>
    <property type="match status" value="1"/>
</dbReference>
<reference evidence="1 2" key="1">
    <citation type="submission" date="2023-06" db="EMBL/GenBank/DDBJ databases">
        <authorList>
            <person name="Feng G."/>
            <person name="Li J."/>
            <person name="Zhu H."/>
        </authorList>
    </citation>
    <scope>NUCLEOTIDE SEQUENCE [LARGE SCALE GENOMIC DNA]</scope>
    <source>
        <strain evidence="1 2">RHCKG28</strain>
    </source>
</reference>
<evidence type="ECO:0000313" key="2">
    <source>
        <dbReference type="Proteomes" id="UP001236404"/>
    </source>
</evidence>
<evidence type="ECO:0000313" key="1">
    <source>
        <dbReference type="EMBL" id="MDM7890156.1"/>
    </source>
</evidence>
<comment type="caution">
    <text evidence="1">The sequence shown here is derived from an EMBL/GenBank/DDBJ whole genome shotgun (WGS) entry which is preliminary data.</text>
</comment>
<dbReference type="InterPro" id="IPR045423">
    <property type="entry name" value="DUF6510"/>
</dbReference>